<name>A0AC60PQM0_IXOPE</name>
<evidence type="ECO:0000313" key="1">
    <source>
        <dbReference type="EMBL" id="KAG0423258.1"/>
    </source>
</evidence>
<comment type="caution">
    <text evidence="1">The sequence shown here is derived from an EMBL/GenBank/DDBJ whole genome shotgun (WGS) entry which is preliminary data.</text>
</comment>
<accession>A0AC60PQM0</accession>
<protein>
    <submittedName>
        <fullName evidence="1">Uncharacterized protein</fullName>
    </submittedName>
</protein>
<proteinExistence type="predicted"/>
<dbReference type="EMBL" id="JABSTQ010010122">
    <property type="protein sequence ID" value="KAG0423258.1"/>
    <property type="molecule type" value="Genomic_DNA"/>
</dbReference>
<dbReference type="Proteomes" id="UP000805193">
    <property type="component" value="Unassembled WGS sequence"/>
</dbReference>
<reference evidence="1 2" key="1">
    <citation type="journal article" date="2020" name="Cell">
        <title>Large-Scale Comparative Analyses of Tick Genomes Elucidate Their Genetic Diversity and Vector Capacities.</title>
        <authorList>
            <consortium name="Tick Genome and Microbiome Consortium (TIGMIC)"/>
            <person name="Jia N."/>
            <person name="Wang J."/>
            <person name="Shi W."/>
            <person name="Du L."/>
            <person name="Sun Y."/>
            <person name="Zhan W."/>
            <person name="Jiang J.F."/>
            <person name="Wang Q."/>
            <person name="Zhang B."/>
            <person name="Ji P."/>
            <person name="Bell-Sakyi L."/>
            <person name="Cui X.M."/>
            <person name="Yuan T.T."/>
            <person name="Jiang B.G."/>
            <person name="Yang W.F."/>
            <person name="Lam T.T."/>
            <person name="Chang Q.C."/>
            <person name="Ding S.J."/>
            <person name="Wang X.J."/>
            <person name="Zhu J.G."/>
            <person name="Ruan X.D."/>
            <person name="Zhao L."/>
            <person name="Wei J.T."/>
            <person name="Ye R.Z."/>
            <person name="Que T.C."/>
            <person name="Du C.H."/>
            <person name="Zhou Y.H."/>
            <person name="Cheng J.X."/>
            <person name="Dai P.F."/>
            <person name="Guo W.B."/>
            <person name="Han X.H."/>
            <person name="Huang E.J."/>
            <person name="Li L.F."/>
            <person name="Wei W."/>
            <person name="Gao Y.C."/>
            <person name="Liu J.Z."/>
            <person name="Shao H.Z."/>
            <person name="Wang X."/>
            <person name="Wang C.C."/>
            <person name="Yang T.C."/>
            <person name="Huo Q.B."/>
            <person name="Li W."/>
            <person name="Chen H.Y."/>
            <person name="Chen S.E."/>
            <person name="Zhou L.G."/>
            <person name="Ni X.B."/>
            <person name="Tian J.H."/>
            <person name="Sheng Y."/>
            <person name="Liu T."/>
            <person name="Pan Y.S."/>
            <person name="Xia L.Y."/>
            <person name="Li J."/>
            <person name="Zhao F."/>
            <person name="Cao W.C."/>
        </authorList>
    </citation>
    <scope>NUCLEOTIDE SEQUENCE [LARGE SCALE GENOMIC DNA]</scope>
    <source>
        <strain evidence="1">Iper-2018</strain>
    </source>
</reference>
<gene>
    <name evidence="1" type="ORF">HPB47_000949</name>
</gene>
<organism evidence="1 2">
    <name type="scientific">Ixodes persulcatus</name>
    <name type="common">Taiga tick</name>
    <dbReference type="NCBI Taxonomy" id="34615"/>
    <lineage>
        <taxon>Eukaryota</taxon>
        <taxon>Metazoa</taxon>
        <taxon>Ecdysozoa</taxon>
        <taxon>Arthropoda</taxon>
        <taxon>Chelicerata</taxon>
        <taxon>Arachnida</taxon>
        <taxon>Acari</taxon>
        <taxon>Parasitiformes</taxon>
        <taxon>Ixodida</taxon>
        <taxon>Ixodoidea</taxon>
        <taxon>Ixodidae</taxon>
        <taxon>Ixodinae</taxon>
        <taxon>Ixodes</taxon>
    </lineage>
</organism>
<sequence length="195" mass="22226">MESVNKRTLNKLIEFLEPSKDASDTLEEEKRPTLLLVVLYASTLKNHLEHAPVSAVEAVEIEKIKACARRFLDMKLNSFSPPQDCHISLASVPPTPHVAEDDYLPMSLKPQDEDETDDDIRDPASKTRCLEDDNVATDELEEYLHGKDYSCSGVFELCDFWRAHDKEFPKLARSERNLSVAGYVMQARRTCLKKE</sequence>
<keyword evidence="2" id="KW-1185">Reference proteome</keyword>
<evidence type="ECO:0000313" key="2">
    <source>
        <dbReference type="Proteomes" id="UP000805193"/>
    </source>
</evidence>